<accession>A0A182N306</accession>
<dbReference type="AlphaFoldDB" id="A0A182N306"/>
<dbReference type="EnsemblMetazoa" id="ADIR002018-RA">
    <property type="protein sequence ID" value="ADIR002018-PA"/>
    <property type="gene ID" value="ADIR002018"/>
</dbReference>
<dbReference type="Pfam" id="PF06477">
    <property type="entry name" value="DUF1091"/>
    <property type="match status" value="1"/>
</dbReference>
<dbReference type="PANTHER" id="PTHR20898:SF1">
    <property type="entry name" value="MD-2-RELATED LIPID-RECOGNITION DOMAIN-CONTAINING PROTEIN"/>
    <property type="match status" value="1"/>
</dbReference>
<sequence length="119" mass="13846">MVPAYYVVPKNGEPANRILQRVLDLCAYVKRPKSDRLFKIIYDHMKIDNQFPSGCPLKEKEEYYIRHLRPAAIRIPGFLPESGFIYETNYYTGVSSVPVLSTRFHGELVRVMNHQLSDQ</sequence>
<dbReference type="Proteomes" id="UP000075884">
    <property type="component" value="Unassembled WGS sequence"/>
</dbReference>
<organism evidence="1 2">
    <name type="scientific">Anopheles dirus</name>
    <dbReference type="NCBI Taxonomy" id="7168"/>
    <lineage>
        <taxon>Eukaryota</taxon>
        <taxon>Metazoa</taxon>
        <taxon>Ecdysozoa</taxon>
        <taxon>Arthropoda</taxon>
        <taxon>Hexapoda</taxon>
        <taxon>Insecta</taxon>
        <taxon>Pterygota</taxon>
        <taxon>Neoptera</taxon>
        <taxon>Endopterygota</taxon>
        <taxon>Diptera</taxon>
        <taxon>Nematocera</taxon>
        <taxon>Culicoidea</taxon>
        <taxon>Culicidae</taxon>
        <taxon>Anophelinae</taxon>
        <taxon>Anopheles</taxon>
    </lineage>
</organism>
<proteinExistence type="predicted"/>
<reference evidence="2" key="1">
    <citation type="submission" date="2013-03" db="EMBL/GenBank/DDBJ databases">
        <title>The Genome Sequence of Anopheles dirus WRAIR2.</title>
        <authorList>
            <consortium name="The Broad Institute Genomics Platform"/>
            <person name="Neafsey D.E."/>
            <person name="Walton C."/>
            <person name="Walker B."/>
            <person name="Young S.K."/>
            <person name="Zeng Q."/>
            <person name="Gargeya S."/>
            <person name="Fitzgerald M."/>
            <person name="Haas B."/>
            <person name="Abouelleil A."/>
            <person name="Allen A.W."/>
            <person name="Alvarado L."/>
            <person name="Arachchi H.M."/>
            <person name="Berlin A.M."/>
            <person name="Chapman S.B."/>
            <person name="Gainer-Dewar J."/>
            <person name="Goldberg J."/>
            <person name="Griggs A."/>
            <person name="Gujja S."/>
            <person name="Hansen M."/>
            <person name="Howarth C."/>
            <person name="Imamovic A."/>
            <person name="Ireland A."/>
            <person name="Larimer J."/>
            <person name="McCowan C."/>
            <person name="Murphy C."/>
            <person name="Pearson M."/>
            <person name="Poon T.W."/>
            <person name="Priest M."/>
            <person name="Roberts A."/>
            <person name="Saif S."/>
            <person name="Shea T."/>
            <person name="Sisk P."/>
            <person name="Sykes S."/>
            <person name="Wortman J."/>
            <person name="Nusbaum C."/>
            <person name="Birren B."/>
        </authorList>
    </citation>
    <scope>NUCLEOTIDE SEQUENCE [LARGE SCALE GENOMIC DNA]</scope>
    <source>
        <strain evidence="2">WRAIR2</strain>
    </source>
</reference>
<name>A0A182N306_9DIPT</name>
<reference evidence="1" key="2">
    <citation type="submission" date="2020-05" db="UniProtKB">
        <authorList>
            <consortium name="EnsemblMetazoa"/>
        </authorList>
    </citation>
    <scope>IDENTIFICATION</scope>
    <source>
        <strain evidence="1">WRAIR2</strain>
    </source>
</reference>
<dbReference type="PANTHER" id="PTHR20898">
    <property type="entry name" value="DAEDALUS ON 3-RELATED-RELATED"/>
    <property type="match status" value="1"/>
</dbReference>
<dbReference type="VEuPathDB" id="VectorBase:ADIR002018"/>
<evidence type="ECO:0000313" key="2">
    <source>
        <dbReference type="Proteomes" id="UP000075884"/>
    </source>
</evidence>
<evidence type="ECO:0000313" key="1">
    <source>
        <dbReference type="EnsemblMetazoa" id="ADIR002018-PA"/>
    </source>
</evidence>
<protein>
    <submittedName>
        <fullName evidence="1">Uncharacterized protein</fullName>
    </submittedName>
</protein>
<keyword evidence="2" id="KW-1185">Reference proteome</keyword>
<dbReference type="InterPro" id="IPR010512">
    <property type="entry name" value="DUF1091"/>
</dbReference>